<reference evidence="2" key="1">
    <citation type="journal article" date="2019" name="Int. J. Syst. Evol. Microbiol.">
        <title>The Global Catalogue of Microorganisms (GCM) 10K type strain sequencing project: providing services to taxonomists for standard genome sequencing and annotation.</title>
        <authorList>
            <consortium name="The Broad Institute Genomics Platform"/>
            <consortium name="The Broad Institute Genome Sequencing Center for Infectious Disease"/>
            <person name="Wu L."/>
            <person name="Ma J."/>
        </authorList>
    </citation>
    <scope>NUCLEOTIDE SEQUENCE [LARGE SCALE GENOMIC DNA]</scope>
    <source>
        <strain evidence="2">CGMCC 1.12471</strain>
    </source>
</reference>
<sequence>MSNPASELAVILRAWRVVPKNQSVSTHRTTRPGDGGRGMWAHHRRAAGLLLDVERVLRAMKASGVRVEHYERGLDPWSRVVWAPQLPFGAGQSNDVVLIEESSIDLLDALGDYLDATSMPLVSDETRILTAQDALKEALDLLTAGGVQLGAAESRYVTELIAQVQDLLNDPDGASIDLLHRIYELFGVLSDMADRLEVDRETRETGRRLRAVARRISPWALQVTVFGIGALDAAANLKSLLT</sequence>
<keyword evidence="2" id="KW-1185">Reference proteome</keyword>
<organism evidence="1 2">
    <name type="scientific">Amnibacterium endophyticum</name>
    <dbReference type="NCBI Taxonomy" id="2109337"/>
    <lineage>
        <taxon>Bacteria</taxon>
        <taxon>Bacillati</taxon>
        <taxon>Actinomycetota</taxon>
        <taxon>Actinomycetes</taxon>
        <taxon>Micrococcales</taxon>
        <taxon>Microbacteriaceae</taxon>
        <taxon>Amnibacterium</taxon>
    </lineage>
</organism>
<dbReference type="RefSeq" id="WP_377931532.1">
    <property type="nucleotide sequence ID" value="NZ_JBHUEA010000002.1"/>
</dbReference>
<comment type="caution">
    <text evidence="1">The sequence shown here is derived from an EMBL/GenBank/DDBJ whole genome shotgun (WGS) entry which is preliminary data.</text>
</comment>
<evidence type="ECO:0000313" key="2">
    <source>
        <dbReference type="Proteomes" id="UP001597347"/>
    </source>
</evidence>
<evidence type="ECO:0000313" key="1">
    <source>
        <dbReference type="EMBL" id="MFD1720326.1"/>
    </source>
</evidence>
<gene>
    <name evidence="1" type="ORF">ACFSBI_02090</name>
</gene>
<accession>A0ABW4LDS9</accession>
<name>A0ABW4LDS9_9MICO</name>
<proteinExistence type="predicted"/>
<protein>
    <submittedName>
        <fullName evidence="1">Uncharacterized protein</fullName>
    </submittedName>
</protein>
<dbReference type="EMBL" id="JBHUEA010000002">
    <property type="protein sequence ID" value="MFD1720326.1"/>
    <property type="molecule type" value="Genomic_DNA"/>
</dbReference>
<dbReference type="Proteomes" id="UP001597347">
    <property type="component" value="Unassembled WGS sequence"/>
</dbReference>